<organism evidence="1 2">
    <name type="scientific">Carya illinoinensis</name>
    <name type="common">Pecan</name>
    <dbReference type="NCBI Taxonomy" id="32201"/>
    <lineage>
        <taxon>Eukaryota</taxon>
        <taxon>Viridiplantae</taxon>
        <taxon>Streptophyta</taxon>
        <taxon>Embryophyta</taxon>
        <taxon>Tracheophyta</taxon>
        <taxon>Spermatophyta</taxon>
        <taxon>Magnoliopsida</taxon>
        <taxon>eudicotyledons</taxon>
        <taxon>Gunneridae</taxon>
        <taxon>Pentapetalae</taxon>
        <taxon>rosids</taxon>
        <taxon>fabids</taxon>
        <taxon>Fagales</taxon>
        <taxon>Juglandaceae</taxon>
        <taxon>Carya</taxon>
    </lineage>
</organism>
<accession>A0A922FQL4</accession>
<protein>
    <submittedName>
        <fullName evidence="1">Uncharacterized protein</fullName>
    </submittedName>
</protein>
<dbReference type="AlphaFoldDB" id="A0A922FQL4"/>
<evidence type="ECO:0000313" key="1">
    <source>
        <dbReference type="EMBL" id="KAG6727189.1"/>
    </source>
</evidence>
<name>A0A922FQL4_CARIL</name>
<gene>
    <name evidence="1" type="ORF">I3842_02G117600</name>
</gene>
<dbReference type="Proteomes" id="UP000811246">
    <property type="component" value="Chromosome 2"/>
</dbReference>
<evidence type="ECO:0000313" key="2">
    <source>
        <dbReference type="Proteomes" id="UP000811246"/>
    </source>
</evidence>
<reference evidence="1" key="1">
    <citation type="submission" date="2021-01" db="EMBL/GenBank/DDBJ databases">
        <authorList>
            <person name="Lovell J.T."/>
            <person name="Bentley N."/>
            <person name="Bhattarai G."/>
            <person name="Jenkins J.W."/>
            <person name="Sreedasyam A."/>
            <person name="Alarcon Y."/>
            <person name="Bock C."/>
            <person name="Boston L."/>
            <person name="Carlson J."/>
            <person name="Cervantes K."/>
            <person name="Clermont K."/>
            <person name="Krom N."/>
            <person name="Kubenka K."/>
            <person name="Mamidi S."/>
            <person name="Mattison C."/>
            <person name="Monteros M."/>
            <person name="Pisani C."/>
            <person name="Plott C."/>
            <person name="Rajasekar S."/>
            <person name="Rhein H.S."/>
            <person name="Rohla C."/>
            <person name="Song M."/>
            <person name="Hilaire R.S."/>
            <person name="Shu S."/>
            <person name="Wells L."/>
            <person name="Wang X."/>
            <person name="Webber J."/>
            <person name="Heerema R.J."/>
            <person name="Klein P."/>
            <person name="Conner P."/>
            <person name="Grauke L."/>
            <person name="Grimwood J."/>
            <person name="Schmutz J."/>
            <person name="Randall J.J."/>
        </authorList>
    </citation>
    <scope>NUCLEOTIDE SEQUENCE</scope>
    <source>
        <tissue evidence="1">Leaf</tissue>
    </source>
</reference>
<proteinExistence type="predicted"/>
<comment type="caution">
    <text evidence="1">The sequence shown here is derived from an EMBL/GenBank/DDBJ whole genome shotgun (WGS) entry which is preliminary data.</text>
</comment>
<dbReference type="EMBL" id="CM031826">
    <property type="protein sequence ID" value="KAG6727189.1"/>
    <property type="molecule type" value="Genomic_DNA"/>
</dbReference>
<sequence>MGQFHLLLAAPVTLIRPSQTLSYMFLFFYFFFSLHDQSLEKGACICNLLVHDLKSYQISPSDLAIEHCLMPQYCFC</sequence>